<reference evidence="2" key="1">
    <citation type="journal article" date="2014" name="Front. Microbiol.">
        <title>High frequency of phylogenetically diverse reductive dehalogenase-homologous genes in deep subseafloor sedimentary metagenomes.</title>
        <authorList>
            <person name="Kawai M."/>
            <person name="Futagami T."/>
            <person name="Toyoda A."/>
            <person name="Takaki Y."/>
            <person name="Nishi S."/>
            <person name="Hori S."/>
            <person name="Arai W."/>
            <person name="Tsubouchi T."/>
            <person name="Morono Y."/>
            <person name="Uchiyama I."/>
            <person name="Ito T."/>
            <person name="Fujiyama A."/>
            <person name="Inagaki F."/>
            <person name="Takami H."/>
        </authorList>
    </citation>
    <scope>NUCLEOTIDE SEQUENCE</scope>
    <source>
        <strain evidence="2">Expedition CK06-06</strain>
    </source>
</reference>
<comment type="caution">
    <text evidence="2">The sequence shown here is derived from an EMBL/GenBank/DDBJ whole genome shotgun (WGS) entry which is preliminary data.</text>
</comment>
<dbReference type="EMBL" id="BARV01000508">
    <property type="protein sequence ID" value="GAH99299.1"/>
    <property type="molecule type" value="Genomic_DNA"/>
</dbReference>
<evidence type="ECO:0000313" key="2">
    <source>
        <dbReference type="EMBL" id="GAH99299.1"/>
    </source>
</evidence>
<feature type="domain" description="AB hydrolase-1" evidence="1">
    <location>
        <begin position="1"/>
        <end position="105"/>
    </location>
</feature>
<protein>
    <recommendedName>
        <fullName evidence="1">AB hydrolase-1 domain-containing protein</fullName>
    </recommendedName>
</protein>
<dbReference type="Gene3D" id="3.40.50.1820">
    <property type="entry name" value="alpha/beta hydrolase"/>
    <property type="match status" value="1"/>
</dbReference>
<dbReference type="SUPFAM" id="SSF53474">
    <property type="entry name" value="alpha/beta-Hydrolases"/>
    <property type="match status" value="1"/>
</dbReference>
<dbReference type="Pfam" id="PF00561">
    <property type="entry name" value="Abhydrolase_1"/>
    <property type="match status" value="1"/>
</dbReference>
<evidence type="ECO:0000259" key="1">
    <source>
        <dbReference type="Pfam" id="PF00561"/>
    </source>
</evidence>
<feature type="non-terminal residue" evidence="2">
    <location>
        <position position="1"/>
    </location>
</feature>
<dbReference type="InterPro" id="IPR000073">
    <property type="entry name" value="AB_hydrolase_1"/>
</dbReference>
<organism evidence="2">
    <name type="scientific">marine sediment metagenome</name>
    <dbReference type="NCBI Taxonomy" id="412755"/>
    <lineage>
        <taxon>unclassified sequences</taxon>
        <taxon>metagenomes</taxon>
        <taxon>ecological metagenomes</taxon>
    </lineage>
</organism>
<dbReference type="PANTHER" id="PTHR12277:SF81">
    <property type="entry name" value="PROTEIN ABHD13"/>
    <property type="match status" value="1"/>
</dbReference>
<dbReference type="AlphaFoldDB" id="X1LA45"/>
<sequence length="192" mass="21921">HGNGENISTGLTFIDYFNRKLGLSVFIIDYRGYGKSEGRPNERGTYLDASAAWEYLTGYKKIRPQDIIIFGRSLGGPIAAWLAKEVKARALILDSTFTSIKDIAAELHPYLLVRKFFKFDYPTIDYLKGAGIPVLIIHSGEDDYIPFSHAIKLYNAANEPRQFLKIRGKHNDNYIESEEIYIKGIRSFISRY</sequence>
<proteinExistence type="predicted"/>
<accession>X1LA45</accession>
<dbReference type="InterPro" id="IPR029058">
    <property type="entry name" value="AB_hydrolase_fold"/>
</dbReference>
<gene>
    <name evidence="2" type="ORF">S06H3_01891</name>
</gene>
<name>X1LA45_9ZZZZ</name>
<dbReference type="PANTHER" id="PTHR12277">
    <property type="entry name" value="ALPHA/BETA HYDROLASE DOMAIN-CONTAINING PROTEIN"/>
    <property type="match status" value="1"/>
</dbReference>